<evidence type="ECO:0000313" key="2">
    <source>
        <dbReference type="EMBL" id="GGJ20197.1"/>
    </source>
</evidence>
<dbReference type="GO" id="GO:0016706">
    <property type="term" value="F:2-oxoglutarate-dependent dioxygenase activity"/>
    <property type="evidence" value="ECO:0007669"/>
    <property type="project" value="UniProtKB-ARBA"/>
</dbReference>
<protein>
    <recommendedName>
        <fullName evidence="4">Phytanoyl-CoA dioxygenase</fullName>
    </recommendedName>
</protein>
<sequence length="284" mass="30728">MGKHLSQEQIATFRRDGVVFPLRIFTAAEAQAQRAALEAIEASRAGRLPPAMNAKPHLLVPWLWEIVHHPAILDAVEDLLGPDLLCFGTSFIIKNGSSDRYVTWHQDQTHWGLTAPRAVTAWLALTPSTPANGGMRMVPGSNHRILAHRDSGDSRNMLGRREEVIAEVDEDEALDIALAPGEMSLHDPLIVHGSPPNRAAGRRIGFAIRYIPATVGQRDGMRNFATLVRGHDHGTFALEQAPAAAFHPDAVRHHAQSIRHGMAVIFGKAGPGSVAGAPTRGTEA</sequence>
<dbReference type="Pfam" id="PF05721">
    <property type="entry name" value="PhyH"/>
    <property type="match status" value="1"/>
</dbReference>
<dbReference type="RefSeq" id="WP_188967852.1">
    <property type="nucleotide sequence ID" value="NZ_BMKW01000007.1"/>
</dbReference>
<dbReference type="PANTHER" id="PTHR20883">
    <property type="entry name" value="PHYTANOYL-COA DIOXYGENASE DOMAIN CONTAINING 1"/>
    <property type="match status" value="1"/>
</dbReference>
<dbReference type="InterPro" id="IPR008775">
    <property type="entry name" value="Phytyl_CoA_dOase-like"/>
</dbReference>
<keyword evidence="3" id="KW-1185">Reference proteome</keyword>
<evidence type="ECO:0000256" key="1">
    <source>
        <dbReference type="ARBA" id="ARBA00001954"/>
    </source>
</evidence>
<dbReference type="PANTHER" id="PTHR20883:SF48">
    <property type="entry name" value="ECTOINE DIOXYGENASE"/>
    <property type="match status" value="1"/>
</dbReference>
<organism evidence="2 3">
    <name type="scientific">Neoroseomonas lacus</name>
    <dbReference type="NCBI Taxonomy" id="287609"/>
    <lineage>
        <taxon>Bacteria</taxon>
        <taxon>Pseudomonadati</taxon>
        <taxon>Pseudomonadota</taxon>
        <taxon>Alphaproteobacteria</taxon>
        <taxon>Acetobacterales</taxon>
        <taxon>Acetobacteraceae</taxon>
        <taxon>Neoroseomonas</taxon>
    </lineage>
</organism>
<name>A0A917NR42_9PROT</name>
<gene>
    <name evidence="2" type="ORF">GCM10011320_29380</name>
</gene>
<dbReference type="GO" id="GO:0005506">
    <property type="term" value="F:iron ion binding"/>
    <property type="evidence" value="ECO:0007669"/>
    <property type="project" value="UniProtKB-ARBA"/>
</dbReference>
<accession>A0A917NR42</accession>
<dbReference type="EMBL" id="BMKW01000007">
    <property type="protein sequence ID" value="GGJ20197.1"/>
    <property type="molecule type" value="Genomic_DNA"/>
</dbReference>
<reference evidence="2" key="1">
    <citation type="journal article" date="2014" name="Int. J. Syst. Evol. Microbiol.">
        <title>Complete genome sequence of Corynebacterium casei LMG S-19264T (=DSM 44701T), isolated from a smear-ripened cheese.</title>
        <authorList>
            <consortium name="US DOE Joint Genome Institute (JGI-PGF)"/>
            <person name="Walter F."/>
            <person name="Albersmeier A."/>
            <person name="Kalinowski J."/>
            <person name="Ruckert C."/>
        </authorList>
    </citation>
    <scope>NUCLEOTIDE SEQUENCE</scope>
    <source>
        <strain evidence="2">CGMCC 1.3617</strain>
    </source>
</reference>
<dbReference type="Gene3D" id="2.60.120.620">
    <property type="entry name" value="q2cbj1_9rhob like domain"/>
    <property type="match status" value="1"/>
</dbReference>
<dbReference type="Proteomes" id="UP000661507">
    <property type="component" value="Unassembled WGS sequence"/>
</dbReference>
<comment type="cofactor">
    <cofactor evidence="1">
        <name>Fe(2+)</name>
        <dbReference type="ChEBI" id="CHEBI:29033"/>
    </cofactor>
</comment>
<dbReference type="SUPFAM" id="SSF51197">
    <property type="entry name" value="Clavaminate synthase-like"/>
    <property type="match status" value="1"/>
</dbReference>
<proteinExistence type="predicted"/>
<reference evidence="2" key="2">
    <citation type="submission" date="2020-09" db="EMBL/GenBank/DDBJ databases">
        <authorList>
            <person name="Sun Q."/>
            <person name="Zhou Y."/>
        </authorList>
    </citation>
    <scope>NUCLEOTIDE SEQUENCE</scope>
    <source>
        <strain evidence="2">CGMCC 1.3617</strain>
    </source>
</reference>
<comment type="caution">
    <text evidence="2">The sequence shown here is derived from an EMBL/GenBank/DDBJ whole genome shotgun (WGS) entry which is preliminary data.</text>
</comment>
<evidence type="ECO:0008006" key="4">
    <source>
        <dbReference type="Google" id="ProtNLM"/>
    </source>
</evidence>
<dbReference type="AlphaFoldDB" id="A0A917NR42"/>
<evidence type="ECO:0000313" key="3">
    <source>
        <dbReference type="Proteomes" id="UP000661507"/>
    </source>
</evidence>